<keyword evidence="3" id="KW-1185">Reference proteome</keyword>
<feature type="region of interest" description="Disordered" evidence="1">
    <location>
        <begin position="908"/>
        <end position="944"/>
    </location>
</feature>
<organism evidence="2 3">
    <name type="scientific">Monilinia fructigena</name>
    <dbReference type="NCBI Taxonomy" id="38457"/>
    <lineage>
        <taxon>Eukaryota</taxon>
        <taxon>Fungi</taxon>
        <taxon>Dikarya</taxon>
        <taxon>Ascomycota</taxon>
        <taxon>Pezizomycotina</taxon>
        <taxon>Leotiomycetes</taxon>
        <taxon>Helotiales</taxon>
        <taxon>Sclerotiniaceae</taxon>
        <taxon>Monilinia</taxon>
    </lineage>
</organism>
<dbReference type="Proteomes" id="UP000249056">
    <property type="component" value="Unassembled WGS sequence"/>
</dbReference>
<dbReference type="EMBL" id="QKRW01000004">
    <property type="protein sequence ID" value="RAL67174.1"/>
    <property type="molecule type" value="Genomic_DNA"/>
</dbReference>
<evidence type="ECO:0000313" key="3">
    <source>
        <dbReference type="Proteomes" id="UP000249056"/>
    </source>
</evidence>
<evidence type="ECO:0000256" key="1">
    <source>
        <dbReference type="SAM" id="MobiDB-lite"/>
    </source>
</evidence>
<feature type="region of interest" description="Disordered" evidence="1">
    <location>
        <begin position="551"/>
        <end position="588"/>
    </location>
</feature>
<feature type="compositionally biased region" description="Polar residues" evidence="1">
    <location>
        <begin position="551"/>
        <end position="565"/>
    </location>
</feature>
<proteinExistence type="predicted"/>
<dbReference type="AlphaFoldDB" id="A0A395J4X8"/>
<evidence type="ECO:0000313" key="2">
    <source>
        <dbReference type="EMBL" id="RAL67174.1"/>
    </source>
</evidence>
<reference evidence="2 3" key="1">
    <citation type="submission" date="2018-06" db="EMBL/GenBank/DDBJ databases">
        <title>Genome Sequence of the Brown Rot Fungal Pathogen Monilinia fructigena.</title>
        <authorList>
            <person name="Landi L."/>
            <person name="De Miccolis Angelini R.M."/>
            <person name="Pollastro S."/>
            <person name="Abate D."/>
            <person name="Faretra F."/>
            <person name="Romanazzi G."/>
        </authorList>
    </citation>
    <scope>NUCLEOTIDE SEQUENCE [LARGE SCALE GENOMIC DNA]</scope>
    <source>
        <strain evidence="2 3">Mfrg269</strain>
    </source>
</reference>
<sequence length="1061" mass="116237">MRSQGSWCLRQHSNFESRRTFDNQIQPHSAPTSVALHQAENFRKFYRAVVSPTHVRVTAGGRIVPNTRAMAPPLFEPNGDNNATGGSQGSVIPVSTQGPPVFHPALPGPFLPPYGYLPQSVANMPVQHFGHPGNTQFPPQVINGNESLSSSLQPVRVSHPGQFDPNRPYMMVNNQMCFPTSAFPQPPNGFPPGLVSNSPFGPPMLGGPSGHHMTHPIHGTIPFMMPPGNFPGPLMHPSGQLFSMMPHQAQQTSMTSMLPLQLTSTEQTLQQHRDHLMMLEGYISRHSLQSVPYWATQRQILMGEISRMTGLLQSERNSSSSAQAEQGQSQTSVDVCGSLNALPSSSVACNPVVASSNTSTMVRIQEPPIPHVNAVPHTTRSADSPTVKQAATTKVGTGSRLPATAAMAPPFQPRSCRLDLSAAEWEEFAKVTDPRPGGRTSPPATPENTTQRLARLMGNCQTRWEDSAVGSSMISMPRSQTMPVPQFQPHAASLPSLRRSDTNPNSVTQMASMAYGPMVNSSNIGTQPYGRVHTQSHDTERFLAQKEYFGNSANSLSNHGSSTRQVPRYDTGRQNTMPTSPVRSNYNNQNTFTTNEYLTKCQSMFLPISNETGVTKYASPWPSPVRNSVSHNSLDSRARSNRPVPPFNLTTQSVINESVTGVHVNSSDNNVENPRGISADAQGLNLLANVFAETPQKYLNSEKQPEELQEHECDHNSSVEQVTEFGSLTRNDLGAIFASEDQDEPEQSANPPIIRQHKSTDLAVVFASEEPHALTPRQVTKSASGGELTHKDLGDIFASNETDILASSYKIEQPTIPINNRPHTSEDLGIIFASSEPRRSASKRITKPASAPSLTHEDLGDIFCIRKSTSITKLPSKTKFKCPTTYICGFGGILRQILQSRETKSIGSWTRHAEHQTSTSARSGNEKENLIFTPKTQDGSPKSKSSFIERLRITSSAVQKNQILKNLLNLQPATHSAAAAPAHVFLRPMLKVSFLFKIEALQLHLSLLLCFASPSTPEDRSRTRLSRSFHRSPEHLGNEDYLDCLKEIAHHTSLKRSQAEK</sequence>
<name>A0A395J4X8_9HELO</name>
<feature type="compositionally biased region" description="Polar residues" evidence="1">
    <location>
        <begin position="934"/>
        <end position="944"/>
    </location>
</feature>
<dbReference type="OrthoDB" id="5401902at2759"/>
<protein>
    <submittedName>
        <fullName evidence="2">Uncharacterized protein</fullName>
    </submittedName>
</protein>
<comment type="caution">
    <text evidence="2">The sequence shown here is derived from an EMBL/GenBank/DDBJ whole genome shotgun (WGS) entry which is preliminary data.</text>
</comment>
<gene>
    <name evidence="2" type="ORF">DID88_007952</name>
</gene>
<accession>A0A395J4X8</accession>
<feature type="compositionally biased region" description="Polar residues" evidence="1">
    <location>
        <begin position="572"/>
        <end position="588"/>
    </location>
</feature>